<sequence>MLARFLIYTMLHLISLSLRHRYSLSVRLLVLLLLITTTAGACSTEGTHDEHSDEPQERNPQHIEPDTMLARRSTGGPAATIDFLGNPFLSDYRQSKKLDAYFARISTDFTLDADPVENIHRPAITDTIYTIRFGESVIELYAPTQTGDLLLQVADIRNAGIALRNNMKVGMSQPELMTKLKNFDVRILQTNSEIVATSVEGAPISLRFFLKNGKVNRIRYEGYVD</sequence>
<protein>
    <submittedName>
        <fullName evidence="1">Uncharacterized protein</fullName>
    </submittedName>
</protein>
<proteinExistence type="predicted"/>
<dbReference type="Proteomes" id="UP000185924">
    <property type="component" value="Unassembled WGS sequence"/>
</dbReference>
<accession>A0A1N6TBB5</accession>
<gene>
    <name evidence="1" type="ORF">SAMN05421545_0210</name>
</gene>
<evidence type="ECO:0000313" key="2">
    <source>
        <dbReference type="Proteomes" id="UP000185924"/>
    </source>
</evidence>
<name>A0A1N6TBB5_9BACT</name>
<organism evidence="1 2">
    <name type="scientific">Pontibacter lucknowensis</name>
    <dbReference type="NCBI Taxonomy" id="1077936"/>
    <lineage>
        <taxon>Bacteria</taxon>
        <taxon>Pseudomonadati</taxon>
        <taxon>Bacteroidota</taxon>
        <taxon>Cytophagia</taxon>
        <taxon>Cytophagales</taxon>
        <taxon>Hymenobacteraceae</taxon>
        <taxon>Pontibacter</taxon>
    </lineage>
</organism>
<evidence type="ECO:0000313" key="1">
    <source>
        <dbReference type="EMBL" id="SIQ50396.1"/>
    </source>
</evidence>
<dbReference type="AlphaFoldDB" id="A0A1N6TBB5"/>
<reference evidence="2" key="1">
    <citation type="submission" date="2017-01" db="EMBL/GenBank/DDBJ databases">
        <authorList>
            <person name="Varghese N."/>
            <person name="Submissions S."/>
        </authorList>
    </citation>
    <scope>NUCLEOTIDE SEQUENCE [LARGE SCALE GENOMIC DNA]</scope>
    <source>
        <strain evidence="2">DM9</strain>
    </source>
</reference>
<dbReference type="STRING" id="1077936.SAMN05421545_0210"/>
<dbReference type="EMBL" id="FTNM01000001">
    <property type="protein sequence ID" value="SIQ50396.1"/>
    <property type="molecule type" value="Genomic_DNA"/>
</dbReference>
<keyword evidence="2" id="KW-1185">Reference proteome</keyword>
<dbReference type="OrthoDB" id="851138at2"/>